<gene>
    <name evidence="2" type="ORF">OBRU01_15018</name>
</gene>
<keyword evidence="2" id="KW-0675">Receptor</keyword>
<dbReference type="Proteomes" id="UP000037510">
    <property type="component" value="Unassembled WGS sequence"/>
</dbReference>
<evidence type="ECO:0000313" key="3">
    <source>
        <dbReference type="Proteomes" id="UP000037510"/>
    </source>
</evidence>
<evidence type="ECO:0000313" key="2">
    <source>
        <dbReference type="EMBL" id="KOB69813.1"/>
    </source>
</evidence>
<reference evidence="2 3" key="1">
    <citation type="journal article" date="2015" name="Genome Biol. Evol.">
        <title>The genome of winter moth (Operophtera brumata) provides a genomic perspective on sexual dimorphism and phenology.</title>
        <authorList>
            <person name="Derks M.F."/>
            <person name="Smit S."/>
            <person name="Salis L."/>
            <person name="Schijlen E."/>
            <person name="Bossers A."/>
            <person name="Mateman C."/>
            <person name="Pijl A.S."/>
            <person name="de Ridder D."/>
            <person name="Groenen M.A."/>
            <person name="Visser M.E."/>
            <person name="Megens H.J."/>
        </authorList>
    </citation>
    <scope>NUCLEOTIDE SEQUENCE [LARGE SCALE GENOMIC DNA]</scope>
    <source>
        <strain evidence="2">WM2013NL</strain>
        <tissue evidence="2">Head and thorax</tissue>
    </source>
</reference>
<organism evidence="2 3">
    <name type="scientific">Operophtera brumata</name>
    <name type="common">Winter moth</name>
    <name type="synonym">Phalaena brumata</name>
    <dbReference type="NCBI Taxonomy" id="104452"/>
    <lineage>
        <taxon>Eukaryota</taxon>
        <taxon>Metazoa</taxon>
        <taxon>Ecdysozoa</taxon>
        <taxon>Arthropoda</taxon>
        <taxon>Hexapoda</taxon>
        <taxon>Insecta</taxon>
        <taxon>Pterygota</taxon>
        <taxon>Neoptera</taxon>
        <taxon>Endopterygota</taxon>
        <taxon>Lepidoptera</taxon>
        <taxon>Glossata</taxon>
        <taxon>Ditrysia</taxon>
        <taxon>Geometroidea</taxon>
        <taxon>Geometridae</taxon>
        <taxon>Larentiinae</taxon>
        <taxon>Operophtera</taxon>
    </lineage>
</organism>
<evidence type="ECO:0000256" key="1">
    <source>
        <dbReference type="SAM" id="Phobius"/>
    </source>
</evidence>
<proteinExistence type="predicted"/>
<sequence length="108" mass="12618">MSKRLSTADHSIRYLVYSSVVKLLIAMIMSGEVWFVYSEYQNLELDDIAASINIDHRDVYRRLANSMESPHFDTSTDERKRLVKHWADTQERYLKMMLGLGNCTLAAW</sequence>
<dbReference type="STRING" id="104452.A0A0L7L2U0"/>
<keyword evidence="3" id="KW-1185">Reference proteome</keyword>
<keyword evidence="1" id="KW-1133">Transmembrane helix</keyword>
<comment type="caution">
    <text evidence="2">The sequence shown here is derived from an EMBL/GenBank/DDBJ whole genome shotgun (WGS) entry which is preliminary data.</text>
</comment>
<feature type="transmembrane region" description="Helical" evidence="1">
    <location>
        <begin position="12"/>
        <end position="37"/>
    </location>
</feature>
<dbReference type="EMBL" id="JTDY01003279">
    <property type="protein sequence ID" value="KOB69813.1"/>
    <property type="molecule type" value="Genomic_DNA"/>
</dbReference>
<keyword evidence="1" id="KW-0472">Membrane</keyword>
<name>A0A0L7L2U0_OPEBR</name>
<dbReference type="AlphaFoldDB" id="A0A0L7L2U0"/>
<keyword evidence="1" id="KW-0812">Transmembrane</keyword>
<protein>
    <submittedName>
        <fullName evidence="2">Odorant receptor</fullName>
    </submittedName>
</protein>
<accession>A0A0L7L2U0</accession>